<dbReference type="PANTHER" id="PTHR21818">
    <property type="entry name" value="BC025462 PROTEIN"/>
    <property type="match status" value="1"/>
</dbReference>
<feature type="domain" description="FANCI solenoid 4" evidence="5">
    <location>
        <begin position="1048"/>
        <end position="1292"/>
    </location>
</feature>
<evidence type="ECO:0000259" key="3">
    <source>
        <dbReference type="Pfam" id="PF14676"/>
    </source>
</evidence>
<evidence type="ECO:0000256" key="1">
    <source>
        <dbReference type="SAM" id="MobiDB-lite"/>
    </source>
</evidence>
<evidence type="ECO:0008006" key="10">
    <source>
        <dbReference type="Google" id="ProtNLM"/>
    </source>
</evidence>
<feature type="domain" description="FANCI solenoid 1" evidence="2">
    <location>
        <begin position="63"/>
        <end position="281"/>
    </location>
</feature>
<feature type="region of interest" description="Disordered" evidence="1">
    <location>
        <begin position="1300"/>
        <end position="1347"/>
    </location>
</feature>
<feature type="compositionally biased region" description="Basic residues" evidence="1">
    <location>
        <begin position="776"/>
        <end position="788"/>
    </location>
</feature>
<dbReference type="EMBL" id="CAKOFQ010007922">
    <property type="protein sequence ID" value="CAH2009830.1"/>
    <property type="molecule type" value="Genomic_DNA"/>
</dbReference>
<dbReference type="Pfam" id="PF14677">
    <property type="entry name" value="FANCI_S3"/>
    <property type="match status" value="1"/>
</dbReference>
<feature type="compositionally biased region" description="Acidic residues" evidence="1">
    <location>
        <begin position="1314"/>
        <end position="1335"/>
    </location>
</feature>
<dbReference type="Proteomes" id="UP001152888">
    <property type="component" value="Unassembled WGS sequence"/>
</dbReference>
<evidence type="ECO:0000313" key="8">
    <source>
        <dbReference type="EMBL" id="CAH2009830.1"/>
    </source>
</evidence>
<feature type="compositionally biased region" description="Pro residues" evidence="1">
    <location>
        <begin position="1337"/>
        <end position="1347"/>
    </location>
</feature>
<dbReference type="InterPro" id="IPR029314">
    <property type="entry name" value="FANCI_S4"/>
</dbReference>
<gene>
    <name evidence="8" type="ORF">ACAOBT_LOCUS31153</name>
</gene>
<feature type="compositionally biased region" description="Polar residues" evidence="1">
    <location>
        <begin position="792"/>
        <end position="803"/>
    </location>
</feature>
<evidence type="ECO:0000259" key="6">
    <source>
        <dbReference type="Pfam" id="PF14679"/>
    </source>
</evidence>
<dbReference type="Pfam" id="PF14680">
    <property type="entry name" value="FANCI_HD2"/>
    <property type="match status" value="1"/>
</dbReference>
<dbReference type="InterPro" id="IPR026171">
    <property type="entry name" value="FANCI"/>
</dbReference>
<feature type="domain" description="FANCI solenoid 3" evidence="4">
    <location>
        <begin position="820"/>
        <end position="1035"/>
    </location>
</feature>
<evidence type="ECO:0000259" key="5">
    <source>
        <dbReference type="Pfam" id="PF14678"/>
    </source>
</evidence>
<dbReference type="OrthoDB" id="195089at2759"/>
<evidence type="ECO:0000259" key="7">
    <source>
        <dbReference type="Pfam" id="PF14680"/>
    </source>
</evidence>
<feature type="region of interest" description="Disordered" evidence="1">
    <location>
        <begin position="776"/>
        <end position="813"/>
    </location>
</feature>
<dbReference type="InterPro" id="IPR029310">
    <property type="entry name" value="FANCI_HD1"/>
</dbReference>
<feature type="domain" description="FANCI solenoid 2" evidence="3">
    <location>
        <begin position="380"/>
        <end position="527"/>
    </location>
</feature>
<keyword evidence="9" id="KW-1185">Reference proteome</keyword>
<protein>
    <recommendedName>
        <fullName evidence="10">Fanconi anemia group I protein</fullName>
    </recommendedName>
</protein>
<organism evidence="8 9">
    <name type="scientific">Acanthoscelides obtectus</name>
    <name type="common">Bean weevil</name>
    <name type="synonym">Bruchus obtectus</name>
    <dbReference type="NCBI Taxonomy" id="200917"/>
    <lineage>
        <taxon>Eukaryota</taxon>
        <taxon>Metazoa</taxon>
        <taxon>Ecdysozoa</taxon>
        <taxon>Arthropoda</taxon>
        <taxon>Hexapoda</taxon>
        <taxon>Insecta</taxon>
        <taxon>Pterygota</taxon>
        <taxon>Neoptera</taxon>
        <taxon>Endopterygota</taxon>
        <taxon>Coleoptera</taxon>
        <taxon>Polyphaga</taxon>
        <taxon>Cucujiformia</taxon>
        <taxon>Chrysomeloidea</taxon>
        <taxon>Chrysomelidae</taxon>
        <taxon>Bruchinae</taxon>
        <taxon>Bruchini</taxon>
        <taxon>Acanthoscelides</taxon>
    </lineage>
</organism>
<dbReference type="Pfam" id="PF14679">
    <property type="entry name" value="FANCI_HD1"/>
    <property type="match status" value="1"/>
</dbReference>
<dbReference type="Pfam" id="PF14676">
    <property type="entry name" value="FANCI_S2"/>
    <property type="match status" value="1"/>
</dbReference>
<dbReference type="Pfam" id="PF14675">
    <property type="entry name" value="FANCI_S1"/>
    <property type="match status" value="1"/>
</dbReference>
<evidence type="ECO:0000313" key="9">
    <source>
        <dbReference type="Proteomes" id="UP001152888"/>
    </source>
</evidence>
<dbReference type="InterPro" id="IPR029315">
    <property type="entry name" value="FANCI_S2"/>
</dbReference>
<accession>A0A9P0M696</accession>
<dbReference type="InterPro" id="IPR029308">
    <property type="entry name" value="FANCI_S1"/>
</dbReference>
<dbReference type="GO" id="GO:0006281">
    <property type="term" value="P:DNA repair"/>
    <property type="evidence" value="ECO:0007669"/>
    <property type="project" value="InterPro"/>
</dbReference>
<dbReference type="GO" id="GO:0070182">
    <property type="term" value="F:DNA polymerase binding"/>
    <property type="evidence" value="ECO:0007669"/>
    <property type="project" value="TreeGrafter"/>
</dbReference>
<feature type="domain" description="FANCI helical" evidence="6">
    <location>
        <begin position="287"/>
        <end position="369"/>
    </location>
</feature>
<evidence type="ECO:0000259" key="2">
    <source>
        <dbReference type="Pfam" id="PF14675"/>
    </source>
</evidence>
<name>A0A9P0M696_ACAOB</name>
<evidence type="ECO:0000259" key="4">
    <source>
        <dbReference type="Pfam" id="PF14677"/>
    </source>
</evidence>
<dbReference type="PANTHER" id="PTHR21818:SF0">
    <property type="entry name" value="FANCONI ANEMIA GROUP I PROTEIN"/>
    <property type="match status" value="1"/>
</dbReference>
<feature type="domain" description="FANCI helical" evidence="7">
    <location>
        <begin position="547"/>
        <end position="773"/>
    </location>
</feature>
<sequence>MSIFEQIRQLGQKKDENALKNFLIRQDEDELIDAIKENINSAGFTEVWNFILQIFGDNTELNRRRIKFVLCVLQTIEEQDVPVSRTKAVISRLILDITKFKSEDLAKMCKFCLECIQSRKTTKMGWKDLLPEVLNVLMDREIFEFEDLNYTGQEYKTSFIDSLCLSSWSPNIVTILASAFIDMHLTKEELFKITYKLGTYIEKLTPQELPSFVYQLLRLCKQDSARSVFVKLQNYFGLRIYNSSTEISSASANSMDLIESADNQETIEAEGTVLYHIHTAAALSHDCIVNYLNSLKNMTKTPEFILHPFQLMLLFTISTVSHYEENVFEILRPCIVKSYQEEQKKEHSDWYKDMVPVAGKPEEVFDKVIHYSIEDRELMLQALVNFGFVLLGVGAALGRDVLAEKQWHLGNMILLKIIKRKQHTAMTIIQTLCNNIITRQSATQYIECLYILSRSLPLLILESQSCIVELMDSLMQIPGSTANQLLDALIPITKVSPSLRDHLIMLLKKALYSSSVETRQMAVSGFLKLITHLKISNMTSLSQSNSSSFSSGHSVFTQLSLNKSTQAVGPNTFCNEALCLEVLSILKRCFMQQIEVKTQLYDGLFDAISINLELAMPTLEVIWFHFKDFYVADENEMLPVDFKKISILRDTDSVQMEPLGKLVYTIGLILNNLIESDEQNENVTVVKYADIMESVCDRMKNCELVHFELDDGTDLLDILPEAQRKLQILQEAISVYEALIGYKINTWNEHSENQARTVYALFQGYSRLEQFAKTLSKPKKAEAKKKRDMNKSTQQSHNNTTATCKKDGQKPRTFRSPKTVLDFQCIKKFLSLLHEPNVPWTTTSEANLLKTKKELHQKVMHTTFTLVQNAKKLKVIDTQIKKNYYEHISDIAAIIFRRIVKRLVDFLDFDSATAVLAMDCFHNILSLISTQYKSNVKSFLKKIVDEADKDKDTIRQLTVMFEVCKKIFEEDDAETSDDADTRNISLTVINTIGVLAGLVPNDGNVVSIKIFDWLKHFAYNKIASAKVSTAFINLFFELHLKYKPSLTILEQMSVSIGDIVGFLTEEDHVTSEKFKLINEASVNSVFLALCANVKTTLDDIDSVVARLKSECSILLLPGIDNVESRKERLKIKEKGVCCHLCFVITIMTNLSNLALQPGNMTEAVFKNIISLFNTLSSLTKYFTSRSSKTNLPFQGARYERLVKLAGKQLAPAVYKFIIHLEDAQTQENKKMVSKKKSDALKSKVLRETRLIPKAVYEMEQFSRCVIQLSNKTKVDLTKHVGQGTVRDFRIMKLQEVLEQIEEQPGDRTASTQNEENDEEESANLEEEIAESDSDNDNPPPPSKKSRT</sequence>
<dbReference type="InterPro" id="IPR029313">
    <property type="entry name" value="FANCI_S3"/>
</dbReference>
<dbReference type="Pfam" id="PF14678">
    <property type="entry name" value="FANCI_S4"/>
    <property type="match status" value="1"/>
</dbReference>
<proteinExistence type="predicted"/>
<dbReference type="InterPro" id="IPR029312">
    <property type="entry name" value="FANCI_HD2"/>
</dbReference>
<comment type="caution">
    <text evidence="8">The sequence shown here is derived from an EMBL/GenBank/DDBJ whole genome shotgun (WGS) entry which is preliminary data.</text>
</comment>
<reference evidence="8" key="1">
    <citation type="submission" date="2022-03" db="EMBL/GenBank/DDBJ databases">
        <authorList>
            <person name="Sayadi A."/>
        </authorList>
    </citation>
    <scope>NUCLEOTIDE SEQUENCE</scope>
</reference>